<evidence type="ECO:0000256" key="2">
    <source>
        <dbReference type="ARBA" id="ARBA00022741"/>
    </source>
</evidence>
<dbReference type="PROSITE" id="PS50862">
    <property type="entry name" value="AA_TRNA_LIGASE_II"/>
    <property type="match status" value="1"/>
</dbReference>
<proteinExistence type="predicted"/>
<comment type="caution">
    <text evidence="5">The sequence shown here is derived from an EMBL/GenBank/DDBJ whole genome shotgun (WGS) entry which is preliminary data.</text>
</comment>
<feature type="domain" description="Aminoacyl-transfer RNA synthetases class-II family profile" evidence="4">
    <location>
        <begin position="1"/>
        <end position="277"/>
    </location>
</feature>
<organism evidence="5 6">
    <name type="scientific">Candidatus Schekmanbacteria bacterium RBG_13_48_7</name>
    <dbReference type="NCBI Taxonomy" id="1817878"/>
    <lineage>
        <taxon>Bacteria</taxon>
        <taxon>Candidatus Schekmaniibacteriota</taxon>
    </lineage>
</organism>
<dbReference type="GO" id="GO:0005524">
    <property type="term" value="F:ATP binding"/>
    <property type="evidence" value="ECO:0007669"/>
    <property type="project" value="UniProtKB-KW"/>
</dbReference>
<evidence type="ECO:0000313" key="5">
    <source>
        <dbReference type="EMBL" id="OGL49851.1"/>
    </source>
</evidence>
<dbReference type="PANTHER" id="PTHR42918:SF6">
    <property type="entry name" value="ELONGATION FACTOR P--(R)-BETA-LYSINE LIGASE"/>
    <property type="match status" value="1"/>
</dbReference>
<reference evidence="5 6" key="1">
    <citation type="journal article" date="2016" name="Nat. Commun.">
        <title>Thousands of microbial genomes shed light on interconnected biogeochemical processes in an aquifer system.</title>
        <authorList>
            <person name="Anantharaman K."/>
            <person name="Brown C.T."/>
            <person name="Hug L.A."/>
            <person name="Sharon I."/>
            <person name="Castelle C.J."/>
            <person name="Probst A.J."/>
            <person name="Thomas B.C."/>
            <person name="Singh A."/>
            <person name="Wilkins M.J."/>
            <person name="Karaoz U."/>
            <person name="Brodie E.L."/>
            <person name="Williams K.H."/>
            <person name="Hubbard S.S."/>
            <person name="Banfield J.F."/>
        </authorList>
    </citation>
    <scope>NUCLEOTIDE SEQUENCE [LARGE SCALE GENOMIC DNA]</scope>
</reference>
<dbReference type="AlphaFoldDB" id="A0A1F7S804"/>
<dbReference type="Gene3D" id="3.30.930.10">
    <property type="entry name" value="Bira Bifunctional Protein, Domain 2"/>
    <property type="match status" value="1"/>
</dbReference>
<evidence type="ECO:0000313" key="6">
    <source>
        <dbReference type="Proteomes" id="UP000179266"/>
    </source>
</evidence>
<name>A0A1F7S804_9BACT</name>
<gene>
    <name evidence="5" type="ORF">A2161_03500</name>
</gene>
<dbReference type="NCBIfam" id="TIGR00462">
    <property type="entry name" value="genX"/>
    <property type="match status" value="1"/>
</dbReference>
<dbReference type="Pfam" id="PF00152">
    <property type="entry name" value="tRNA-synt_2"/>
    <property type="match status" value="1"/>
</dbReference>
<dbReference type="GO" id="GO:0004824">
    <property type="term" value="F:lysine-tRNA ligase activity"/>
    <property type="evidence" value="ECO:0007669"/>
    <property type="project" value="InterPro"/>
</dbReference>
<keyword evidence="2" id="KW-0547">Nucleotide-binding</keyword>
<dbReference type="EMBL" id="MGDD01000010">
    <property type="protein sequence ID" value="OGL49851.1"/>
    <property type="molecule type" value="Genomic_DNA"/>
</dbReference>
<dbReference type="PRINTS" id="PR00982">
    <property type="entry name" value="TRNASYNTHLYS"/>
</dbReference>
<dbReference type="PANTHER" id="PTHR42918">
    <property type="entry name" value="LYSYL-TRNA SYNTHETASE"/>
    <property type="match status" value="1"/>
</dbReference>
<dbReference type="SUPFAM" id="SSF55681">
    <property type="entry name" value="Class II aaRS and biotin synthetases"/>
    <property type="match status" value="1"/>
</dbReference>
<evidence type="ECO:0000256" key="3">
    <source>
        <dbReference type="ARBA" id="ARBA00022840"/>
    </source>
</evidence>
<dbReference type="GO" id="GO:0000049">
    <property type="term" value="F:tRNA binding"/>
    <property type="evidence" value="ECO:0007669"/>
    <property type="project" value="TreeGrafter"/>
</dbReference>
<dbReference type="InterPro" id="IPR006195">
    <property type="entry name" value="aa-tRNA-synth_II"/>
</dbReference>
<sequence>MPDKKISRQYYLPTSPEFPMKRLLANGYEKIFYLGKVFRNENEGSLHLREFTMLEWYRAYADYEHIMNETMELIIFLIDGHGKESMQIQYGDYMIDMKPPWQKTTVSDAFRRAYDIDNETLTDQKKLFDFAHTLFKEINGDWSYSDIFFKLFLEKIEKNLGTARPEFIINFPLQLGALAKKHEPDPRFAERFELYIGGLEIANAYTELNDPVEQKQRFRETQIARAKLGKPIYKIDKTLIECLQYGIPPAGGIALGVDRLIMVLLNCHDIRQVVWFPPE</sequence>
<dbReference type="InterPro" id="IPR004364">
    <property type="entry name" value="Aa-tRNA-synt_II"/>
</dbReference>
<keyword evidence="3" id="KW-0067">ATP-binding</keyword>
<evidence type="ECO:0000259" key="4">
    <source>
        <dbReference type="PROSITE" id="PS50862"/>
    </source>
</evidence>
<protein>
    <submittedName>
        <fullName evidence="5">EF-P lysine aminoacylase GenX</fullName>
    </submittedName>
</protein>
<dbReference type="GO" id="GO:0005829">
    <property type="term" value="C:cytosol"/>
    <property type="evidence" value="ECO:0007669"/>
    <property type="project" value="TreeGrafter"/>
</dbReference>
<keyword evidence="1" id="KW-0436">Ligase</keyword>
<dbReference type="InterPro" id="IPR004525">
    <property type="entry name" value="EpmA"/>
</dbReference>
<accession>A0A1F7S804</accession>
<dbReference type="InterPro" id="IPR045864">
    <property type="entry name" value="aa-tRNA-synth_II/BPL/LPL"/>
</dbReference>
<dbReference type="GO" id="GO:0006430">
    <property type="term" value="P:lysyl-tRNA aminoacylation"/>
    <property type="evidence" value="ECO:0007669"/>
    <property type="project" value="InterPro"/>
</dbReference>
<evidence type="ECO:0000256" key="1">
    <source>
        <dbReference type="ARBA" id="ARBA00022598"/>
    </source>
</evidence>
<dbReference type="Proteomes" id="UP000179266">
    <property type="component" value="Unassembled WGS sequence"/>
</dbReference>
<dbReference type="InterPro" id="IPR018149">
    <property type="entry name" value="Lys-tRNA-synth_II_C"/>
</dbReference>